<dbReference type="Gene3D" id="3.40.50.10140">
    <property type="entry name" value="Toll/interleukin-1 receptor homology (TIR) domain"/>
    <property type="match status" value="1"/>
</dbReference>
<dbReference type="eggNOG" id="ENOG502Z7WA">
    <property type="taxonomic scope" value="Bacteria"/>
</dbReference>
<dbReference type="InterPro" id="IPR000157">
    <property type="entry name" value="TIR_dom"/>
</dbReference>
<protein>
    <submittedName>
        <fullName evidence="2">SEFIR domain-containing protein</fullName>
    </submittedName>
</protein>
<dbReference type="STRING" id="596152.DesU5LDRAFT_3751"/>
<feature type="domain" description="SEFIR" evidence="1">
    <location>
        <begin position="3"/>
        <end position="139"/>
    </location>
</feature>
<organism evidence="2">
    <name type="scientific">Desulfovibrio sp. U5L</name>
    <dbReference type="NCBI Taxonomy" id="596152"/>
    <lineage>
        <taxon>Bacteria</taxon>
        <taxon>Pseudomonadati</taxon>
        <taxon>Thermodesulfobacteriota</taxon>
        <taxon>Desulfovibrionia</taxon>
        <taxon>Desulfovibrionales</taxon>
        <taxon>Desulfovibrionaceae</taxon>
        <taxon>Desulfovibrio</taxon>
    </lineage>
</organism>
<dbReference type="EMBL" id="JH600068">
    <property type="protein sequence ID" value="EIG55368.1"/>
    <property type="molecule type" value="Genomic_DNA"/>
</dbReference>
<accession>I2Q6G2</accession>
<dbReference type="GO" id="GO:0007165">
    <property type="term" value="P:signal transduction"/>
    <property type="evidence" value="ECO:0007669"/>
    <property type="project" value="InterPro"/>
</dbReference>
<proteinExistence type="predicted"/>
<reference evidence="2" key="1">
    <citation type="submission" date="2011-11" db="EMBL/GenBank/DDBJ databases">
        <title>Improved High-Quality Draft sequence of Desulfovibrio sp. U5L.</title>
        <authorList>
            <consortium name="US DOE Joint Genome Institute"/>
            <person name="Lucas S."/>
            <person name="Han J."/>
            <person name="Lapidus A."/>
            <person name="Cheng J.-F."/>
            <person name="Goodwin L."/>
            <person name="Pitluck S."/>
            <person name="Peters L."/>
            <person name="Ovchinnikova G."/>
            <person name="Held B."/>
            <person name="Detter J.C."/>
            <person name="Han C."/>
            <person name="Tapia R."/>
            <person name="Land M."/>
            <person name="Hauser L."/>
            <person name="Kyrpides N."/>
            <person name="Ivanova N."/>
            <person name="Pagani I."/>
            <person name="Gabster J."/>
            <person name="Walker C."/>
            <person name="Stolyar S."/>
            <person name="Stahl D."/>
            <person name="Arkin A."/>
            <person name="Dehal P."/>
            <person name="Hazen T."/>
            <person name="Woyke T."/>
        </authorList>
    </citation>
    <scope>NUCLEOTIDE SEQUENCE [LARGE SCALE GENOMIC DNA]</scope>
    <source>
        <strain evidence="2">U5L</strain>
    </source>
</reference>
<gene>
    <name evidence="2" type="ORF">DesU5LDRAFT_3751</name>
</gene>
<sequence length="480" mass="56075">MDAPKLFISYSWSTPDHEQWVLDLATELCDSGVDVILDKWNLREGQDAIVFMEQMVTDPDIKKVAMIFDRAYADKADGRLGGVGTETQIISKEVYEKQSQDKFVAIVCEKDETGKPFLPAYYRSRIFIDLAEEEKYTNNFEKLLRWIHDKPLYVKPQIGSTPSFLKDGESISLGTTPAFKRCVDAFKNNKPSSQGALTEYFTTFVANLERFRIQSSDEEFDELFLKNIQEFLPYRNEFIQMLITVAQYSPSTDSTIAVHRFFENITPYFFKTKMMNRYSDWDFDNFKFIIHELFLYALAVFLKHDRFDMANYLLKQGYYISDRAISGRESMVGYDIFRQYLSVLEYKNSKLETKRYSLHADLLKERCVEHGISFHHLMQADFIAFICSTLEEESIFRGWWPETLLYIDIVDFTGTFEIFARSRSKSYFDQVKILFAVNSPSELTPLLESYRMGKRSLPKWGFHSFSPEALMGFKALATRP</sequence>
<evidence type="ECO:0000313" key="2">
    <source>
        <dbReference type="EMBL" id="EIG55368.1"/>
    </source>
</evidence>
<dbReference type="HOGENOM" id="CLU_574697_0_0_7"/>
<dbReference type="InterPro" id="IPR035897">
    <property type="entry name" value="Toll_tir_struct_dom_sf"/>
</dbReference>
<dbReference type="InterPro" id="IPR013568">
    <property type="entry name" value="SEFIR_dom"/>
</dbReference>
<evidence type="ECO:0000259" key="1">
    <source>
        <dbReference type="PROSITE" id="PS51534"/>
    </source>
</evidence>
<dbReference type="AlphaFoldDB" id="I2Q6G2"/>
<dbReference type="OrthoDB" id="5149141at2"/>
<name>I2Q6G2_9BACT</name>
<dbReference type="Pfam" id="PF13676">
    <property type="entry name" value="TIR_2"/>
    <property type="match status" value="1"/>
</dbReference>
<dbReference type="PROSITE" id="PS51534">
    <property type="entry name" value="SEFIR"/>
    <property type="match status" value="1"/>
</dbReference>